<dbReference type="Proteomes" id="UP000318297">
    <property type="component" value="Unassembled WGS sequence"/>
</dbReference>
<evidence type="ECO:0000259" key="8">
    <source>
        <dbReference type="PROSITE" id="PS50850"/>
    </source>
</evidence>
<dbReference type="SUPFAM" id="SSF103473">
    <property type="entry name" value="MFS general substrate transporter"/>
    <property type="match status" value="1"/>
</dbReference>
<feature type="transmembrane region" description="Helical" evidence="7">
    <location>
        <begin position="57"/>
        <end position="79"/>
    </location>
</feature>
<comment type="similarity">
    <text evidence="2">Belongs to the major facilitator superfamily. TCR/Tet family.</text>
</comment>
<dbReference type="InterPro" id="IPR036259">
    <property type="entry name" value="MFS_trans_sf"/>
</dbReference>
<feature type="transmembrane region" description="Helical" evidence="7">
    <location>
        <begin position="30"/>
        <end position="51"/>
    </location>
</feature>
<dbReference type="EMBL" id="VIVQ01000001">
    <property type="protein sequence ID" value="TWE12820.1"/>
    <property type="molecule type" value="Genomic_DNA"/>
</dbReference>
<dbReference type="CDD" id="cd17325">
    <property type="entry name" value="MFS_MdtG_SLC18_like"/>
    <property type="match status" value="1"/>
</dbReference>
<proteinExistence type="inferred from homology"/>
<organism evidence="9 10">
    <name type="scientific">Rudaeicoccus suwonensis</name>
    <dbReference type="NCBI Taxonomy" id="657409"/>
    <lineage>
        <taxon>Bacteria</taxon>
        <taxon>Bacillati</taxon>
        <taxon>Actinomycetota</taxon>
        <taxon>Actinomycetes</taxon>
        <taxon>Micrococcales</taxon>
        <taxon>Dermacoccaceae</taxon>
        <taxon>Rudaeicoccus</taxon>
    </lineage>
</organism>
<dbReference type="AlphaFoldDB" id="A0A561EB38"/>
<dbReference type="InterPro" id="IPR001958">
    <property type="entry name" value="Tet-R_TetA/multi-R_MdtG-like"/>
</dbReference>
<dbReference type="GO" id="GO:0022857">
    <property type="term" value="F:transmembrane transporter activity"/>
    <property type="evidence" value="ECO:0007669"/>
    <property type="project" value="InterPro"/>
</dbReference>
<feature type="transmembrane region" description="Helical" evidence="7">
    <location>
        <begin position="381"/>
        <end position="404"/>
    </location>
</feature>
<comment type="caution">
    <text evidence="9">The sequence shown here is derived from an EMBL/GenBank/DDBJ whole genome shotgun (WGS) entry which is preliminary data.</text>
</comment>
<dbReference type="Gene3D" id="1.20.1250.20">
    <property type="entry name" value="MFS general substrate transporter like domains"/>
    <property type="match status" value="2"/>
</dbReference>
<feature type="transmembrane region" description="Helical" evidence="7">
    <location>
        <begin position="264"/>
        <end position="284"/>
    </location>
</feature>
<feature type="transmembrane region" description="Helical" evidence="7">
    <location>
        <begin position="95"/>
        <end position="113"/>
    </location>
</feature>
<sequence length="425" mass="44267">MTSLTAPLRRLRARGTAPVGEPAPPMPREVWVLVAASFVIALGYGVVAPALPEFARSFNVSITAASAVVSAFAIMRLIFAPSSGRLVRTLGERPVYLIGLLIVAVSTLAVAFARSYWQLMVFRGLGGIGSVMFSVSAMGLIIRIAPPAIRGRVSGLYSSSFVLGGISGPLIGGALIGFGLRVPFVVYAVALFIAIAVVYVQLRGSHLATIDATPSTPTMRLPDALRIGAYRSALFTAVIFGWVYSLRVSLVPLFLATALHQRLAIAGLVLATYACGDVMAMIPAGRLSDRIGRRPLLIIGMSVIAGGTAVLAMSHSILLTFASTVVAGWGTGMVSPSIQAALADIMYGHGRGGPVLATYQMSQDLGTVTGPLIAGVLAQTISYAASFWITAAFAACAALAWVFVHDTRPKTHAVAAVPTEMAGPD</sequence>
<protein>
    <submittedName>
        <fullName evidence="9">Putative MFS family arabinose efflux permease</fullName>
    </submittedName>
</protein>
<dbReference type="PROSITE" id="PS00216">
    <property type="entry name" value="SUGAR_TRANSPORT_1"/>
    <property type="match status" value="1"/>
</dbReference>
<evidence type="ECO:0000256" key="3">
    <source>
        <dbReference type="ARBA" id="ARBA00022475"/>
    </source>
</evidence>
<keyword evidence="6 7" id="KW-0472">Membrane</keyword>
<feature type="transmembrane region" description="Helical" evidence="7">
    <location>
        <begin position="156"/>
        <end position="178"/>
    </location>
</feature>
<evidence type="ECO:0000256" key="7">
    <source>
        <dbReference type="SAM" id="Phobius"/>
    </source>
</evidence>
<comment type="subcellular location">
    <subcellularLocation>
        <location evidence="1">Cell membrane</location>
        <topology evidence="1">Multi-pass membrane protein</topology>
    </subcellularLocation>
</comment>
<dbReference type="Pfam" id="PF07690">
    <property type="entry name" value="MFS_1"/>
    <property type="match status" value="1"/>
</dbReference>
<reference evidence="9 10" key="1">
    <citation type="submission" date="2019-06" db="EMBL/GenBank/DDBJ databases">
        <title>Sequencing the genomes of 1000 actinobacteria strains.</title>
        <authorList>
            <person name="Klenk H.-P."/>
        </authorList>
    </citation>
    <scope>NUCLEOTIDE SEQUENCE [LARGE SCALE GENOMIC DNA]</scope>
    <source>
        <strain evidence="9 10">DSM 19560</strain>
    </source>
</reference>
<dbReference type="PANTHER" id="PTHR43124:SF3">
    <property type="entry name" value="CHLORAMPHENICOL EFFLUX PUMP RV0191"/>
    <property type="match status" value="1"/>
</dbReference>
<dbReference type="OrthoDB" id="9793283at2"/>
<evidence type="ECO:0000256" key="6">
    <source>
        <dbReference type="ARBA" id="ARBA00023136"/>
    </source>
</evidence>
<keyword evidence="10" id="KW-1185">Reference proteome</keyword>
<dbReference type="GO" id="GO:0005886">
    <property type="term" value="C:plasma membrane"/>
    <property type="evidence" value="ECO:0007669"/>
    <property type="project" value="UniProtKB-SubCell"/>
</dbReference>
<keyword evidence="3" id="KW-1003">Cell membrane</keyword>
<feature type="domain" description="Major facilitator superfamily (MFS) profile" evidence="8">
    <location>
        <begin position="29"/>
        <end position="409"/>
    </location>
</feature>
<dbReference type="PRINTS" id="PR01035">
    <property type="entry name" value="TCRTETA"/>
</dbReference>
<dbReference type="PANTHER" id="PTHR43124">
    <property type="entry name" value="PURINE EFFLUX PUMP PBUE"/>
    <property type="match status" value="1"/>
</dbReference>
<gene>
    <name evidence="9" type="ORF">BKA23_1640</name>
</gene>
<dbReference type="PROSITE" id="PS50850">
    <property type="entry name" value="MFS"/>
    <property type="match status" value="1"/>
</dbReference>
<dbReference type="RefSeq" id="WP_145227099.1">
    <property type="nucleotide sequence ID" value="NZ_VIVQ01000001.1"/>
</dbReference>
<evidence type="ECO:0000256" key="2">
    <source>
        <dbReference type="ARBA" id="ARBA00007520"/>
    </source>
</evidence>
<feature type="transmembrane region" description="Helical" evidence="7">
    <location>
        <begin position="125"/>
        <end position="144"/>
    </location>
</feature>
<dbReference type="Pfam" id="PF00083">
    <property type="entry name" value="Sugar_tr"/>
    <property type="match status" value="1"/>
</dbReference>
<keyword evidence="4 7" id="KW-0812">Transmembrane</keyword>
<evidence type="ECO:0000313" key="9">
    <source>
        <dbReference type="EMBL" id="TWE12820.1"/>
    </source>
</evidence>
<dbReference type="InterPro" id="IPR020846">
    <property type="entry name" value="MFS_dom"/>
</dbReference>
<keyword evidence="5 7" id="KW-1133">Transmembrane helix</keyword>
<dbReference type="InterPro" id="IPR005828">
    <property type="entry name" value="MFS_sugar_transport-like"/>
</dbReference>
<dbReference type="InterPro" id="IPR005829">
    <property type="entry name" value="Sugar_transporter_CS"/>
</dbReference>
<evidence type="ECO:0000313" key="10">
    <source>
        <dbReference type="Proteomes" id="UP000318297"/>
    </source>
</evidence>
<evidence type="ECO:0000256" key="1">
    <source>
        <dbReference type="ARBA" id="ARBA00004651"/>
    </source>
</evidence>
<feature type="transmembrane region" description="Helical" evidence="7">
    <location>
        <begin position="296"/>
        <end position="329"/>
    </location>
</feature>
<evidence type="ECO:0000256" key="5">
    <source>
        <dbReference type="ARBA" id="ARBA00022989"/>
    </source>
</evidence>
<accession>A0A561EB38</accession>
<dbReference type="InterPro" id="IPR011701">
    <property type="entry name" value="MFS"/>
</dbReference>
<dbReference type="InterPro" id="IPR050189">
    <property type="entry name" value="MFS_Efflux_Transporters"/>
</dbReference>
<name>A0A561EB38_9MICO</name>
<evidence type="ECO:0000256" key="4">
    <source>
        <dbReference type="ARBA" id="ARBA00022692"/>
    </source>
</evidence>
<feature type="transmembrane region" description="Helical" evidence="7">
    <location>
        <begin position="184"/>
        <end position="202"/>
    </location>
</feature>